<keyword evidence="1" id="KW-0805">Transcription regulation</keyword>
<dbReference type="SMART" id="SM00347">
    <property type="entry name" value="HTH_MARR"/>
    <property type="match status" value="1"/>
</dbReference>
<dbReference type="PROSITE" id="PS50995">
    <property type="entry name" value="HTH_MARR_2"/>
    <property type="match status" value="1"/>
</dbReference>
<protein>
    <recommendedName>
        <fullName evidence="4">HTH marR-type domain-containing protein</fullName>
    </recommendedName>
</protein>
<dbReference type="InterPro" id="IPR036390">
    <property type="entry name" value="WH_DNA-bd_sf"/>
</dbReference>
<dbReference type="AlphaFoldDB" id="A0A1L8TM69"/>
<dbReference type="RefSeq" id="WP_071857954.1">
    <property type="nucleotide sequence ID" value="NZ_JBHSHK010000022.1"/>
</dbReference>
<dbReference type="EMBL" id="JXKQ01000006">
    <property type="protein sequence ID" value="OJG45377.1"/>
    <property type="molecule type" value="Genomic_DNA"/>
</dbReference>
<evidence type="ECO:0000256" key="1">
    <source>
        <dbReference type="ARBA" id="ARBA00023015"/>
    </source>
</evidence>
<gene>
    <name evidence="5" type="ORF">RV04_GL002093</name>
</gene>
<evidence type="ECO:0000313" key="6">
    <source>
        <dbReference type="Proteomes" id="UP000182077"/>
    </source>
</evidence>
<dbReference type="Proteomes" id="UP000182077">
    <property type="component" value="Unassembled WGS sequence"/>
</dbReference>
<name>A0A1L8TM69_9ENTE</name>
<evidence type="ECO:0000256" key="3">
    <source>
        <dbReference type="ARBA" id="ARBA00023163"/>
    </source>
</evidence>
<dbReference type="Pfam" id="PF01047">
    <property type="entry name" value="MarR"/>
    <property type="match status" value="1"/>
</dbReference>
<dbReference type="PANTHER" id="PTHR42756">
    <property type="entry name" value="TRANSCRIPTIONAL REGULATOR, MARR"/>
    <property type="match status" value="1"/>
</dbReference>
<comment type="caution">
    <text evidence="5">The sequence shown here is derived from an EMBL/GenBank/DDBJ whole genome shotgun (WGS) entry which is preliminary data.</text>
</comment>
<reference evidence="5 6" key="1">
    <citation type="submission" date="2014-12" db="EMBL/GenBank/DDBJ databases">
        <title>Draft genome sequences of 29 type strains of Enterococci.</title>
        <authorList>
            <person name="Zhong Z."/>
            <person name="Sun Z."/>
            <person name="Liu W."/>
            <person name="Zhang W."/>
            <person name="Zhang H."/>
        </authorList>
    </citation>
    <scope>NUCLEOTIDE SEQUENCE [LARGE SCALE GENOMIC DNA]</scope>
    <source>
        <strain evidence="5 6">DSM 17122</strain>
    </source>
</reference>
<dbReference type="InterPro" id="IPR023187">
    <property type="entry name" value="Tscrpt_reg_MarR-type_CS"/>
</dbReference>
<sequence>MNEQAESNLKWLGKLTREYQKELDQVLIPLHLNSSNYYFIMKIHDHGRLPQEKLVALTGLNGSNVTRTVQKLIDQGFVVKEKNEQDRRGFLLALTSVGEKIYDQVVIAVKKAQAIFYSKLTVDEQKIFEQLLGKLVEN</sequence>
<dbReference type="InterPro" id="IPR000835">
    <property type="entry name" value="HTH_MarR-typ"/>
</dbReference>
<dbReference type="GO" id="GO:0003677">
    <property type="term" value="F:DNA binding"/>
    <property type="evidence" value="ECO:0007669"/>
    <property type="project" value="UniProtKB-KW"/>
</dbReference>
<keyword evidence="2" id="KW-0238">DNA-binding</keyword>
<dbReference type="PRINTS" id="PR00598">
    <property type="entry name" value="HTHMARR"/>
</dbReference>
<evidence type="ECO:0000259" key="4">
    <source>
        <dbReference type="PROSITE" id="PS50995"/>
    </source>
</evidence>
<dbReference type="STRING" id="249189.RV04_GL002093"/>
<dbReference type="SUPFAM" id="SSF46785">
    <property type="entry name" value="Winged helix' DNA-binding domain"/>
    <property type="match status" value="1"/>
</dbReference>
<dbReference type="InterPro" id="IPR036388">
    <property type="entry name" value="WH-like_DNA-bd_sf"/>
</dbReference>
<dbReference type="PROSITE" id="PS01117">
    <property type="entry name" value="HTH_MARR_1"/>
    <property type="match status" value="1"/>
</dbReference>
<evidence type="ECO:0000256" key="2">
    <source>
        <dbReference type="ARBA" id="ARBA00023125"/>
    </source>
</evidence>
<accession>A0A1L8TM69</accession>
<dbReference type="PANTHER" id="PTHR42756:SF1">
    <property type="entry name" value="TRANSCRIPTIONAL REPRESSOR OF EMRAB OPERON"/>
    <property type="match status" value="1"/>
</dbReference>
<evidence type="ECO:0000313" key="5">
    <source>
        <dbReference type="EMBL" id="OJG45377.1"/>
    </source>
</evidence>
<dbReference type="Gene3D" id="1.10.10.10">
    <property type="entry name" value="Winged helix-like DNA-binding domain superfamily/Winged helix DNA-binding domain"/>
    <property type="match status" value="1"/>
</dbReference>
<organism evidence="5 6">
    <name type="scientific">Enterococcus hermanniensis</name>
    <dbReference type="NCBI Taxonomy" id="249189"/>
    <lineage>
        <taxon>Bacteria</taxon>
        <taxon>Bacillati</taxon>
        <taxon>Bacillota</taxon>
        <taxon>Bacilli</taxon>
        <taxon>Lactobacillales</taxon>
        <taxon>Enterococcaceae</taxon>
        <taxon>Enterococcus</taxon>
    </lineage>
</organism>
<keyword evidence="3" id="KW-0804">Transcription</keyword>
<dbReference type="OrthoDB" id="6462103at2"/>
<proteinExistence type="predicted"/>
<dbReference type="GO" id="GO:0003700">
    <property type="term" value="F:DNA-binding transcription factor activity"/>
    <property type="evidence" value="ECO:0007669"/>
    <property type="project" value="InterPro"/>
</dbReference>
<feature type="domain" description="HTH marR-type" evidence="4">
    <location>
        <begin position="5"/>
        <end position="137"/>
    </location>
</feature>
<keyword evidence="6" id="KW-1185">Reference proteome</keyword>